<evidence type="ECO:0000256" key="4">
    <source>
        <dbReference type="ARBA" id="ARBA00022692"/>
    </source>
</evidence>
<protein>
    <submittedName>
        <fullName evidence="9">Solute carrier family 2, facilitated glucose transporter member 12</fullName>
    </submittedName>
</protein>
<feature type="transmembrane region" description="Helical" evidence="7">
    <location>
        <begin position="61"/>
        <end position="81"/>
    </location>
</feature>
<dbReference type="AlphaFoldDB" id="A0A087U502"/>
<gene>
    <name evidence="9" type="ORF">X975_05385</name>
</gene>
<evidence type="ECO:0000256" key="3">
    <source>
        <dbReference type="ARBA" id="ARBA00022448"/>
    </source>
</evidence>
<comment type="similarity">
    <text evidence="2">Belongs to the major facilitator superfamily. Sugar transporter (TC 2.A.1.1) family. Glucose transporter subfamily.</text>
</comment>
<feature type="transmembrane region" description="Helical" evidence="7">
    <location>
        <begin position="148"/>
        <end position="170"/>
    </location>
</feature>
<dbReference type="InterPro" id="IPR036259">
    <property type="entry name" value="MFS_trans_sf"/>
</dbReference>
<dbReference type="InterPro" id="IPR020846">
    <property type="entry name" value="MFS_dom"/>
</dbReference>
<dbReference type="OMA" id="DEYIAIC"/>
<dbReference type="OrthoDB" id="4142200at2759"/>
<keyword evidence="4 7" id="KW-0812">Transmembrane</keyword>
<keyword evidence="5 7" id="KW-1133">Transmembrane helix</keyword>
<evidence type="ECO:0000256" key="6">
    <source>
        <dbReference type="ARBA" id="ARBA00023136"/>
    </source>
</evidence>
<dbReference type="InterPro" id="IPR050820">
    <property type="entry name" value="MFS_Sugar_Transporter"/>
</dbReference>
<feature type="transmembrane region" description="Helical" evidence="7">
    <location>
        <begin position="114"/>
        <end position="136"/>
    </location>
</feature>
<accession>A0A087U502</accession>
<dbReference type="EMBL" id="KK118200">
    <property type="protein sequence ID" value="KFM72441.1"/>
    <property type="molecule type" value="Genomic_DNA"/>
</dbReference>
<evidence type="ECO:0000256" key="2">
    <source>
        <dbReference type="ARBA" id="ARBA00007004"/>
    </source>
</evidence>
<feature type="non-terminal residue" evidence="9">
    <location>
        <position position="308"/>
    </location>
</feature>
<keyword evidence="10" id="KW-1185">Reference proteome</keyword>
<dbReference type="Pfam" id="PF00083">
    <property type="entry name" value="Sugar_tr"/>
    <property type="match status" value="1"/>
</dbReference>
<dbReference type="GO" id="GO:0016020">
    <property type="term" value="C:membrane"/>
    <property type="evidence" value="ECO:0007669"/>
    <property type="project" value="UniProtKB-SubCell"/>
</dbReference>
<evidence type="ECO:0000313" key="10">
    <source>
        <dbReference type="Proteomes" id="UP000054359"/>
    </source>
</evidence>
<evidence type="ECO:0000256" key="5">
    <source>
        <dbReference type="ARBA" id="ARBA00022989"/>
    </source>
</evidence>
<reference evidence="9 10" key="1">
    <citation type="submission" date="2013-11" db="EMBL/GenBank/DDBJ databases">
        <title>Genome sequencing of Stegodyphus mimosarum.</title>
        <authorList>
            <person name="Bechsgaard J."/>
        </authorList>
    </citation>
    <scope>NUCLEOTIDE SEQUENCE [LARGE SCALE GENOMIC DNA]</scope>
</reference>
<evidence type="ECO:0000256" key="7">
    <source>
        <dbReference type="SAM" id="Phobius"/>
    </source>
</evidence>
<dbReference type="InterPro" id="IPR005828">
    <property type="entry name" value="MFS_sugar_transport-like"/>
</dbReference>
<feature type="transmembrane region" description="Helical" evidence="7">
    <location>
        <begin position="176"/>
        <end position="197"/>
    </location>
</feature>
<feature type="transmembrane region" description="Helical" evidence="7">
    <location>
        <begin position="20"/>
        <end position="41"/>
    </location>
</feature>
<comment type="subcellular location">
    <subcellularLocation>
        <location evidence="1">Membrane</location>
        <topology evidence="1">Multi-pass membrane protein</topology>
    </subcellularLocation>
</comment>
<sequence length="308" mass="33549">MTEEKGETESSSQKCQPTHVTIAALVASIGGILFGYDIGITSGALLQLRVEFNLSCFEQEVVVSAVLIGAFCASFFGGNIVDTWGRKAGIALSSFLFITGALILSFSVNFIMLIFGRLIVGIAVSISVTSECTYISEISPPSRRGMMVSLNEVAITVGFLLAYLVNFLFITTHNGWKYMFGVAAIPAFLQALGIALLPNSHHYLIVKGKKDKARKVLRSLRNKKDVEDEMEAIISSIEEQKSCRYVDLFSSSSNMRGRMILGMTLVLLQQFSGNTNVLYYAPTVFQHFGYDSDSLATLVTVGLGTVKV</sequence>
<evidence type="ECO:0000313" key="9">
    <source>
        <dbReference type="EMBL" id="KFM72441.1"/>
    </source>
</evidence>
<dbReference type="Gene3D" id="1.20.1250.20">
    <property type="entry name" value="MFS general substrate transporter like domains"/>
    <property type="match status" value="1"/>
</dbReference>
<dbReference type="PRINTS" id="PR00171">
    <property type="entry name" value="SUGRTRNSPORT"/>
</dbReference>
<dbReference type="PANTHER" id="PTHR48023:SF4">
    <property type="entry name" value="D-XYLOSE-PROTON SYMPORTER-LIKE 2"/>
    <property type="match status" value="1"/>
</dbReference>
<dbReference type="STRING" id="407821.A0A087U502"/>
<keyword evidence="6 7" id="KW-0472">Membrane</keyword>
<dbReference type="PROSITE" id="PS50850">
    <property type="entry name" value="MFS"/>
    <property type="match status" value="1"/>
</dbReference>
<keyword evidence="9" id="KW-0762">Sugar transport</keyword>
<dbReference type="InterPro" id="IPR003663">
    <property type="entry name" value="Sugar/inositol_transpt"/>
</dbReference>
<feature type="domain" description="Major facilitator superfamily (MFS) profile" evidence="8">
    <location>
        <begin position="23"/>
        <end position="308"/>
    </location>
</feature>
<dbReference type="PANTHER" id="PTHR48023">
    <property type="entry name" value="D-XYLOSE-PROTON SYMPORTER-LIKE 2"/>
    <property type="match status" value="1"/>
</dbReference>
<dbReference type="GO" id="GO:0022857">
    <property type="term" value="F:transmembrane transporter activity"/>
    <property type="evidence" value="ECO:0007669"/>
    <property type="project" value="InterPro"/>
</dbReference>
<feature type="transmembrane region" description="Helical" evidence="7">
    <location>
        <begin position="88"/>
        <end position="108"/>
    </location>
</feature>
<keyword evidence="3" id="KW-0813">Transport</keyword>
<dbReference type="GO" id="GO:1904659">
    <property type="term" value="P:D-glucose transmembrane transport"/>
    <property type="evidence" value="ECO:0007669"/>
    <property type="project" value="TreeGrafter"/>
</dbReference>
<organism evidence="9 10">
    <name type="scientific">Stegodyphus mimosarum</name>
    <name type="common">African social velvet spider</name>
    <dbReference type="NCBI Taxonomy" id="407821"/>
    <lineage>
        <taxon>Eukaryota</taxon>
        <taxon>Metazoa</taxon>
        <taxon>Ecdysozoa</taxon>
        <taxon>Arthropoda</taxon>
        <taxon>Chelicerata</taxon>
        <taxon>Arachnida</taxon>
        <taxon>Araneae</taxon>
        <taxon>Araneomorphae</taxon>
        <taxon>Entelegynae</taxon>
        <taxon>Eresoidea</taxon>
        <taxon>Eresidae</taxon>
        <taxon>Stegodyphus</taxon>
    </lineage>
</organism>
<proteinExistence type="inferred from homology"/>
<name>A0A087U502_STEMI</name>
<evidence type="ECO:0000256" key="1">
    <source>
        <dbReference type="ARBA" id="ARBA00004141"/>
    </source>
</evidence>
<dbReference type="Proteomes" id="UP000054359">
    <property type="component" value="Unassembled WGS sequence"/>
</dbReference>
<evidence type="ECO:0000259" key="8">
    <source>
        <dbReference type="PROSITE" id="PS50850"/>
    </source>
</evidence>
<dbReference type="SUPFAM" id="SSF103473">
    <property type="entry name" value="MFS general substrate transporter"/>
    <property type="match status" value="1"/>
</dbReference>